<dbReference type="Pfam" id="PF00855">
    <property type="entry name" value="PWWP"/>
    <property type="match status" value="1"/>
</dbReference>
<keyword evidence="2" id="KW-0863">Zinc-finger</keyword>
<gene>
    <name evidence="7" type="ORF">AOXY_G30232</name>
</gene>
<evidence type="ECO:0000259" key="6">
    <source>
        <dbReference type="PROSITE" id="PS51050"/>
    </source>
</evidence>
<evidence type="ECO:0000259" key="5">
    <source>
        <dbReference type="PROSITE" id="PS50812"/>
    </source>
</evidence>
<feature type="domain" description="CW-type" evidence="6">
    <location>
        <begin position="4"/>
        <end position="58"/>
    </location>
</feature>
<protein>
    <recommendedName>
        <fullName evidence="9">Zinc finger CW-type PWWP domain protein 1</fullName>
    </recommendedName>
</protein>
<evidence type="ECO:0000313" key="7">
    <source>
        <dbReference type="EMBL" id="KAK1153315.1"/>
    </source>
</evidence>
<dbReference type="Proteomes" id="UP001230051">
    <property type="component" value="Unassembled WGS sequence"/>
</dbReference>
<feature type="compositionally biased region" description="Basic and acidic residues" evidence="4">
    <location>
        <begin position="214"/>
        <end position="226"/>
    </location>
</feature>
<feature type="compositionally biased region" description="Basic residues" evidence="4">
    <location>
        <begin position="227"/>
        <end position="237"/>
    </location>
</feature>
<dbReference type="CDD" id="cd20145">
    <property type="entry name" value="PWWP_ZCWPW1"/>
    <property type="match status" value="1"/>
</dbReference>
<feature type="compositionally biased region" description="Basic and acidic residues" evidence="4">
    <location>
        <begin position="238"/>
        <end position="279"/>
    </location>
</feature>
<dbReference type="GO" id="GO:0005634">
    <property type="term" value="C:nucleus"/>
    <property type="evidence" value="ECO:0007669"/>
    <property type="project" value="TreeGrafter"/>
</dbReference>
<dbReference type="InterPro" id="IPR011124">
    <property type="entry name" value="Znf_CW"/>
</dbReference>
<dbReference type="PANTHER" id="PTHR15999">
    <property type="entry name" value="ZINC FINGER CW-TYPE PWWP DOMAIN PROTEIN 1"/>
    <property type="match status" value="1"/>
</dbReference>
<feature type="domain" description="PWWP" evidence="5">
    <location>
        <begin position="71"/>
        <end position="137"/>
    </location>
</feature>
<comment type="caution">
    <text evidence="7">The sequence shown here is derived from an EMBL/GenBank/DDBJ whole genome shotgun (WGS) entry which is preliminary data.</text>
</comment>
<evidence type="ECO:0000256" key="1">
    <source>
        <dbReference type="ARBA" id="ARBA00022723"/>
    </source>
</evidence>
<feature type="compositionally biased region" description="Acidic residues" evidence="4">
    <location>
        <begin position="386"/>
        <end position="398"/>
    </location>
</feature>
<dbReference type="Pfam" id="PF07496">
    <property type="entry name" value="zf-CW"/>
    <property type="match status" value="1"/>
</dbReference>
<keyword evidence="3" id="KW-0862">Zinc</keyword>
<keyword evidence="1" id="KW-0479">Metal-binding</keyword>
<feature type="region of interest" description="Disordered" evidence="4">
    <location>
        <begin position="214"/>
        <end position="435"/>
    </location>
</feature>
<dbReference type="SUPFAM" id="SSF63748">
    <property type="entry name" value="Tudor/PWWP/MBT"/>
    <property type="match status" value="1"/>
</dbReference>
<dbReference type="PANTHER" id="PTHR15999:SF2">
    <property type="entry name" value="ZINC FINGER CW-TYPE PWWP DOMAIN PROTEIN 1"/>
    <property type="match status" value="1"/>
</dbReference>
<dbReference type="PROSITE" id="PS51050">
    <property type="entry name" value="ZF_CW"/>
    <property type="match status" value="1"/>
</dbReference>
<dbReference type="InterPro" id="IPR000313">
    <property type="entry name" value="PWWP_dom"/>
</dbReference>
<dbReference type="InterPro" id="IPR042778">
    <property type="entry name" value="ZCWPW1/ZCWPW2"/>
</dbReference>
<accession>A0AAD8FQC9</accession>
<feature type="compositionally biased region" description="Basic and acidic residues" evidence="4">
    <location>
        <begin position="307"/>
        <end position="316"/>
    </location>
</feature>
<organism evidence="7 8">
    <name type="scientific">Acipenser oxyrinchus oxyrinchus</name>
    <dbReference type="NCBI Taxonomy" id="40147"/>
    <lineage>
        <taxon>Eukaryota</taxon>
        <taxon>Metazoa</taxon>
        <taxon>Chordata</taxon>
        <taxon>Craniata</taxon>
        <taxon>Vertebrata</taxon>
        <taxon>Euteleostomi</taxon>
        <taxon>Actinopterygii</taxon>
        <taxon>Chondrostei</taxon>
        <taxon>Acipenseriformes</taxon>
        <taxon>Acipenseridae</taxon>
        <taxon>Acipenser</taxon>
    </lineage>
</organism>
<dbReference type="GO" id="GO:0008270">
    <property type="term" value="F:zinc ion binding"/>
    <property type="evidence" value="ECO:0007669"/>
    <property type="project" value="UniProtKB-KW"/>
</dbReference>
<dbReference type="Gene3D" id="2.30.30.140">
    <property type="match status" value="1"/>
</dbReference>
<evidence type="ECO:0000256" key="2">
    <source>
        <dbReference type="ARBA" id="ARBA00022771"/>
    </source>
</evidence>
<evidence type="ECO:0000256" key="4">
    <source>
        <dbReference type="SAM" id="MobiDB-lite"/>
    </source>
</evidence>
<keyword evidence="8" id="KW-1185">Reference proteome</keyword>
<dbReference type="PROSITE" id="PS50812">
    <property type="entry name" value="PWWP"/>
    <property type="match status" value="1"/>
</dbReference>
<proteinExistence type="predicted"/>
<evidence type="ECO:0008006" key="9">
    <source>
        <dbReference type="Google" id="ProtNLM"/>
    </source>
</evidence>
<sequence length="463" mass="51600">MVSAEQCECWVQCCRRACGKWRKLPDSTDLAALPEDWTCSHNTDAMHSRCEAPEESWSGGEDSAVYSDLVPGSIVWARQCGFPWWPAMVDQDPDTGNCFLFKKESDKEPLKCHLTYFGKPATRAWVSVSMIKSFQERPETGVGAFQKKGGQRDCSKKVKEAVKIAKAAQKLGLKKRLSQFGFRARYDEEERLSSEDSDTAEVLGIFLTDSSRRGERCSLSDEEHRPKPSKKRKKTLSKGKDLSLGKAWRERKEKKGGKVSEEKVKSKSEPRFGTKENKPLEISAHKAPVRKFALPKTRDQRVPGGERSPDSRRGEAFAETGAPPDPEQETLYSFTWSKTSSQAAELQKRAGEEGEGEAGESPEMGQGEGVQEEESITLVLRGEGGSEVEEGSEREEEGSINKAVLGYPVQDKGFDTGGGGGQDLPMFSEDDEDEDMEILTCRQAVETALEEEEDFSLYLFEEE</sequence>
<dbReference type="Gene3D" id="3.30.40.100">
    <property type="match status" value="1"/>
</dbReference>
<dbReference type="EMBL" id="JAGXEW010000042">
    <property type="protein sequence ID" value="KAK1153315.1"/>
    <property type="molecule type" value="Genomic_DNA"/>
</dbReference>
<dbReference type="AlphaFoldDB" id="A0AAD8FQC9"/>
<evidence type="ECO:0000313" key="8">
    <source>
        <dbReference type="Proteomes" id="UP001230051"/>
    </source>
</evidence>
<reference evidence="7" key="1">
    <citation type="submission" date="2022-02" db="EMBL/GenBank/DDBJ databases">
        <title>Atlantic sturgeon de novo genome assembly.</title>
        <authorList>
            <person name="Stock M."/>
            <person name="Klopp C."/>
            <person name="Guiguen Y."/>
            <person name="Cabau C."/>
            <person name="Parinello H."/>
            <person name="Santidrian Yebra-Pimentel E."/>
            <person name="Kuhl H."/>
            <person name="Dirks R.P."/>
            <person name="Guessner J."/>
            <person name="Wuertz S."/>
            <person name="Du K."/>
            <person name="Schartl M."/>
        </authorList>
    </citation>
    <scope>NUCLEOTIDE SEQUENCE</scope>
    <source>
        <strain evidence="7">STURGEONOMICS-FGT-2020</strain>
        <tissue evidence="7">Whole blood</tissue>
    </source>
</reference>
<name>A0AAD8FQC9_ACIOX</name>
<evidence type="ECO:0000256" key="3">
    <source>
        <dbReference type="ARBA" id="ARBA00022833"/>
    </source>
</evidence>
<dbReference type="SMART" id="SM00293">
    <property type="entry name" value="PWWP"/>
    <property type="match status" value="1"/>
</dbReference>
<feature type="compositionally biased region" description="Polar residues" evidence="4">
    <location>
        <begin position="330"/>
        <end position="344"/>
    </location>
</feature>